<dbReference type="CDD" id="cd07182">
    <property type="entry name" value="RNase_HII_bacteria_HII_like"/>
    <property type="match status" value="1"/>
</dbReference>
<evidence type="ECO:0000256" key="5">
    <source>
        <dbReference type="ARBA" id="ARBA00007383"/>
    </source>
</evidence>
<evidence type="ECO:0000256" key="14">
    <source>
        <dbReference type="HAMAP-Rule" id="MF_00052"/>
    </source>
</evidence>
<protein>
    <recommendedName>
        <fullName evidence="7 14">Ribonuclease HII</fullName>
        <shortName evidence="14">RNase HII</shortName>
        <ecNumber evidence="6 14">3.1.26.4</ecNumber>
    </recommendedName>
</protein>
<dbReference type="InterPro" id="IPR024567">
    <property type="entry name" value="RNase_HII/HIII_dom"/>
</dbReference>
<keyword evidence="13 14" id="KW-0464">Manganese</keyword>
<feature type="binding site" evidence="14 15">
    <location>
        <position position="114"/>
    </location>
    <ligand>
        <name>a divalent metal cation</name>
        <dbReference type="ChEBI" id="CHEBI:60240"/>
    </ligand>
</feature>
<evidence type="ECO:0000256" key="7">
    <source>
        <dbReference type="ARBA" id="ARBA00019179"/>
    </source>
</evidence>
<dbReference type="EMBL" id="JAUSUR010000008">
    <property type="protein sequence ID" value="MDQ0362942.1"/>
    <property type="molecule type" value="Genomic_DNA"/>
</dbReference>
<evidence type="ECO:0000256" key="1">
    <source>
        <dbReference type="ARBA" id="ARBA00000077"/>
    </source>
</evidence>
<comment type="cofactor">
    <cofactor evidence="2">
        <name>Mg(2+)</name>
        <dbReference type="ChEBI" id="CHEBI:18420"/>
    </cofactor>
</comment>
<feature type="domain" description="RNase H type-2" evidence="17">
    <location>
        <begin position="17"/>
        <end position="205"/>
    </location>
</feature>
<keyword evidence="12 14" id="KW-0378">Hydrolase</keyword>
<dbReference type="GO" id="GO:0004523">
    <property type="term" value="F:RNA-DNA hybrid ribonuclease activity"/>
    <property type="evidence" value="ECO:0007669"/>
    <property type="project" value="UniProtKB-EC"/>
</dbReference>
<evidence type="ECO:0000256" key="4">
    <source>
        <dbReference type="ARBA" id="ARBA00004496"/>
    </source>
</evidence>
<dbReference type="RefSeq" id="WP_307411232.1">
    <property type="nucleotide sequence ID" value="NZ_JAUSUR010000008.1"/>
</dbReference>
<dbReference type="Proteomes" id="UP001230220">
    <property type="component" value="Unassembled WGS sequence"/>
</dbReference>
<dbReference type="InterPro" id="IPR036397">
    <property type="entry name" value="RNaseH_sf"/>
</dbReference>
<comment type="catalytic activity">
    <reaction evidence="1 14 15 16">
        <text>Endonucleolytic cleavage to 5'-phosphomonoester.</text>
        <dbReference type="EC" id="3.1.26.4"/>
    </reaction>
</comment>
<dbReference type="SUPFAM" id="SSF53098">
    <property type="entry name" value="Ribonuclease H-like"/>
    <property type="match status" value="1"/>
</dbReference>
<comment type="cofactor">
    <cofactor evidence="14 15">
        <name>Mn(2+)</name>
        <dbReference type="ChEBI" id="CHEBI:29035"/>
    </cofactor>
    <cofactor evidence="14 15">
        <name>Mg(2+)</name>
        <dbReference type="ChEBI" id="CHEBI:18420"/>
    </cofactor>
    <text evidence="14 15">Manganese or magnesium. Binds 1 divalent metal ion per monomer in the absence of substrate. May bind a second metal ion after substrate binding.</text>
</comment>
<evidence type="ECO:0000313" key="19">
    <source>
        <dbReference type="Proteomes" id="UP001230220"/>
    </source>
</evidence>
<keyword evidence="10 14" id="KW-0479">Metal-binding</keyword>
<sequence length="208" mass="23697">MKCANEFEKKYFDMGYNVILGIDEAGRGPLAGPLVVAGVCFPKGYTHEEIYDSKKISEKKRELLYDVILEESIYHKILIIDEEVIDKLNIYQATKKAMMDIANDCEMADVVLSDAMPFEIEGKIVEPLVKGDQKSVNIAAASILAKVTRDRIMCEFDKQYPEYGFAKHKGYPTKQHLEALKQYGVLEIHRKSFGPVAQMRQLSFDFDE</sequence>
<accession>A0ABU0E7Q7</accession>
<feature type="binding site" evidence="14 15">
    <location>
        <position position="24"/>
    </location>
    <ligand>
        <name>a divalent metal cation</name>
        <dbReference type="ChEBI" id="CHEBI:60240"/>
    </ligand>
</feature>
<evidence type="ECO:0000256" key="2">
    <source>
        <dbReference type="ARBA" id="ARBA00001946"/>
    </source>
</evidence>
<evidence type="ECO:0000256" key="11">
    <source>
        <dbReference type="ARBA" id="ARBA00022759"/>
    </source>
</evidence>
<comment type="similarity">
    <text evidence="5 14 16">Belongs to the RNase HII family.</text>
</comment>
<keyword evidence="9 14" id="KW-0540">Nuclease</keyword>
<organism evidence="18 19">
    <name type="scientific">Breznakia pachnodae</name>
    <dbReference type="NCBI Taxonomy" id="265178"/>
    <lineage>
        <taxon>Bacteria</taxon>
        <taxon>Bacillati</taxon>
        <taxon>Bacillota</taxon>
        <taxon>Erysipelotrichia</taxon>
        <taxon>Erysipelotrichales</taxon>
        <taxon>Erysipelotrichaceae</taxon>
        <taxon>Breznakia</taxon>
    </lineage>
</organism>
<dbReference type="PANTHER" id="PTHR10954:SF18">
    <property type="entry name" value="RIBONUCLEASE HII"/>
    <property type="match status" value="1"/>
</dbReference>
<evidence type="ECO:0000256" key="3">
    <source>
        <dbReference type="ARBA" id="ARBA00004065"/>
    </source>
</evidence>
<dbReference type="InterPro" id="IPR022898">
    <property type="entry name" value="RNase_HII"/>
</dbReference>
<evidence type="ECO:0000256" key="8">
    <source>
        <dbReference type="ARBA" id="ARBA00022490"/>
    </source>
</evidence>
<proteinExistence type="inferred from homology"/>
<evidence type="ECO:0000256" key="16">
    <source>
        <dbReference type="RuleBase" id="RU003515"/>
    </source>
</evidence>
<evidence type="ECO:0000256" key="12">
    <source>
        <dbReference type="ARBA" id="ARBA00022801"/>
    </source>
</evidence>
<feature type="binding site" evidence="14 15">
    <location>
        <position position="23"/>
    </location>
    <ligand>
        <name>a divalent metal cation</name>
        <dbReference type="ChEBI" id="CHEBI:60240"/>
    </ligand>
</feature>
<keyword evidence="11 14" id="KW-0255">Endonuclease</keyword>
<evidence type="ECO:0000256" key="10">
    <source>
        <dbReference type="ARBA" id="ARBA00022723"/>
    </source>
</evidence>
<keyword evidence="8 14" id="KW-0963">Cytoplasm</keyword>
<dbReference type="InterPro" id="IPR012337">
    <property type="entry name" value="RNaseH-like_sf"/>
</dbReference>
<gene>
    <name evidence="14" type="primary">rnhB</name>
    <name evidence="18" type="ORF">J2S15_003703</name>
</gene>
<dbReference type="NCBIfam" id="NF000595">
    <property type="entry name" value="PRK00015.1-3"/>
    <property type="match status" value="1"/>
</dbReference>
<name>A0ABU0E7Q7_9FIRM</name>
<evidence type="ECO:0000256" key="15">
    <source>
        <dbReference type="PROSITE-ProRule" id="PRU01319"/>
    </source>
</evidence>
<dbReference type="NCBIfam" id="NF000594">
    <property type="entry name" value="PRK00015.1-1"/>
    <property type="match status" value="1"/>
</dbReference>
<evidence type="ECO:0000256" key="6">
    <source>
        <dbReference type="ARBA" id="ARBA00012180"/>
    </source>
</evidence>
<dbReference type="Pfam" id="PF01351">
    <property type="entry name" value="RNase_HII"/>
    <property type="match status" value="1"/>
</dbReference>
<comment type="function">
    <text evidence="3 14 16">Endonuclease that specifically degrades the RNA of RNA-DNA hybrids.</text>
</comment>
<evidence type="ECO:0000256" key="9">
    <source>
        <dbReference type="ARBA" id="ARBA00022722"/>
    </source>
</evidence>
<evidence type="ECO:0000259" key="17">
    <source>
        <dbReference type="PROSITE" id="PS51975"/>
    </source>
</evidence>
<comment type="caution">
    <text evidence="18">The sequence shown here is derived from an EMBL/GenBank/DDBJ whole genome shotgun (WGS) entry which is preliminary data.</text>
</comment>
<evidence type="ECO:0000313" key="18">
    <source>
        <dbReference type="EMBL" id="MDQ0362942.1"/>
    </source>
</evidence>
<dbReference type="HAMAP" id="MF_00052_B">
    <property type="entry name" value="RNase_HII_B"/>
    <property type="match status" value="1"/>
</dbReference>
<dbReference type="InterPro" id="IPR001352">
    <property type="entry name" value="RNase_HII/HIII"/>
</dbReference>
<keyword evidence="19" id="KW-1185">Reference proteome</keyword>
<evidence type="ECO:0000256" key="13">
    <source>
        <dbReference type="ARBA" id="ARBA00023211"/>
    </source>
</evidence>
<dbReference type="PANTHER" id="PTHR10954">
    <property type="entry name" value="RIBONUCLEASE H2 SUBUNIT A"/>
    <property type="match status" value="1"/>
</dbReference>
<dbReference type="PROSITE" id="PS51975">
    <property type="entry name" value="RNASE_H_2"/>
    <property type="match status" value="1"/>
</dbReference>
<reference evidence="18 19" key="1">
    <citation type="submission" date="2023-07" db="EMBL/GenBank/DDBJ databases">
        <title>Genomic Encyclopedia of Type Strains, Phase IV (KMG-IV): sequencing the most valuable type-strain genomes for metagenomic binning, comparative biology and taxonomic classification.</title>
        <authorList>
            <person name="Goeker M."/>
        </authorList>
    </citation>
    <scope>NUCLEOTIDE SEQUENCE [LARGE SCALE GENOMIC DNA]</scope>
    <source>
        <strain evidence="18 19">DSM 16784</strain>
    </source>
</reference>
<comment type="subcellular location">
    <subcellularLocation>
        <location evidence="4 14">Cytoplasm</location>
    </subcellularLocation>
</comment>
<dbReference type="EC" id="3.1.26.4" evidence="6 14"/>
<dbReference type="Gene3D" id="3.30.420.10">
    <property type="entry name" value="Ribonuclease H-like superfamily/Ribonuclease H"/>
    <property type="match status" value="1"/>
</dbReference>